<dbReference type="WBParaSite" id="SVE_1411000.1">
    <property type="protein sequence ID" value="SVE_1411000.1"/>
    <property type="gene ID" value="SVE_1411000"/>
</dbReference>
<keyword evidence="1" id="KW-1185">Reference proteome</keyword>
<dbReference type="SUPFAM" id="SSF56219">
    <property type="entry name" value="DNase I-like"/>
    <property type="match status" value="1"/>
</dbReference>
<sequence>MTLNLITINVRGIKAYPVRNNLTKKLWHNEIDITISSETKVKEGISEKCIIVVNARTNCYENIDKGEFYLQLDSLYAKVRQMSTVTILVGDFNGTIDSQII</sequence>
<name>A0A0K0FSR2_STRVS</name>
<proteinExistence type="predicted"/>
<dbReference type="Proteomes" id="UP000035680">
    <property type="component" value="Unassembled WGS sequence"/>
</dbReference>
<accession>A0A0K0FSR2</accession>
<evidence type="ECO:0000313" key="2">
    <source>
        <dbReference type="WBParaSite" id="SVE_1411000.1"/>
    </source>
</evidence>
<evidence type="ECO:0000313" key="1">
    <source>
        <dbReference type="Proteomes" id="UP000035680"/>
    </source>
</evidence>
<dbReference type="AlphaFoldDB" id="A0A0K0FSR2"/>
<dbReference type="InterPro" id="IPR036691">
    <property type="entry name" value="Endo/exonu/phosph_ase_sf"/>
</dbReference>
<reference evidence="1" key="1">
    <citation type="submission" date="2014-07" db="EMBL/GenBank/DDBJ databases">
        <authorList>
            <person name="Martin A.A"/>
            <person name="De Silva N."/>
        </authorList>
    </citation>
    <scope>NUCLEOTIDE SEQUENCE</scope>
</reference>
<organism evidence="1 2">
    <name type="scientific">Strongyloides venezuelensis</name>
    <name type="common">Threadworm</name>
    <dbReference type="NCBI Taxonomy" id="75913"/>
    <lineage>
        <taxon>Eukaryota</taxon>
        <taxon>Metazoa</taxon>
        <taxon>Ecdysozoa</taxon>
        <taxon>Nematoda</taxon>
        <taxon>Chromadorea</taxon>
        <taxon>Rhabditida</taxon>
        <taxon>Tylenchina</taxon>
        <taxon>Panagrolaimomorpha</taxon>
        <taxon>Strongyloidoidea</taxon>
        <taxon>Strongyloididae</taxon>
        <taxon>Strongyloides</taxon>
    </lineage>
</organism>
<reference evidence="2" key="2">
    <citation type="submission" date="2015-08" db="UniProtKB">
        <authorList>
            <consortium name="WormBaseParasite"/>
        </authorList>
    </citation>
    <scope>IDENTIFICATION</scope>
</reference>
<protein>
    <submittedName>
        <fullName evidence="2">Craniofacial development protein 2-like</fullName>
    </submittedName>
</protein>